<feature type="transmembrane region" description="Helical" evidence="1">
    <location>
        <begin position="87"/>
        <end position="108"/>
    </location>
</feature>
<dbReference type="OrthoDB" id="329514at2"/>
<evidence type="ECO:0000313" key="3">
    <source>
        <dbReference type="Proteomes" id="UP000186720"/>
    </source>
</evidence>
<dbReference type="Proteomes" id="UP000186720">
    <property type="component" value="Unassembled WGS sequence"/>
</dbReference>
<accession>A0A1Q6A3L3</accession>
<keyword evidence="1" id="KW-0472">Membrane</keyword>
<dbReference type="STRING" id="1302689.RG47T_4063"/>
<dbReference type="RefSeq" id="WP_074491158.1">
    <property type="nucleotide sequence ID" value="NZ_FPAM01000011.1"/>
</dbReference>
<dbReference type="EMBL" id="MPPL01000001">
    <property type="protein sequence ID" value="OKS88592.1"/>
    <property type="molecule type" value="Genomic_DNA"/>
</dbReference>
<dbReference type="AlphaFoldDB" id="A0A1Q6A3L3"/>
<comment type="caution">
    <text evidence="2">The sequence shown here is derived from an EMBL/GenBank/DDBJ whole genome shotgun (WGS) entry which is preliminary data.</text>
</comment>
<proteinExistence type="predicted"/>
<feature type="transmembrane region" description="Helical" evidence="1">
    <location>
        <begin position="120"/>
        <end position="141"/>
    </location>
</feature>
<evidence type="ECO:0008006" key="4">
    <source>
        <dbReference type="Google" id="ProtNLM"/>
    </source>
</evidence>
<sequence length="148" mass="16336">MNAYTIFKYAHSGLRYIVAILLLLAIIQSLAGWFGKKAYTEGNRKVNLFAMISAHTQLLFGLVLYFLSPFVQFSANTMKDATTRYWTVEHITMMIAALVFITIGHAKSKRANTAEAKHKTIAIFYILAVVIIVVALSAGHVPLLGTSA</sequence>
<reference evidence="2 3" key="1">
    <citation type="submission" date="2016-11" db="EMBL/GenBank/DDBJ databases">
        <title>Whole Genome Sequencing of Mucilaginibacter polytrichastri RG4-7(T) isolated from the moss sample.</title>
        <authorList>
            <person name="Li Y."/>
        </authorList>
    </citation>
    <scope>NUCLEOTIDE SEQUENCE [LARGE SCALE GENOMIC DNA]</scope>
    <source>
        <strain evidence="2 3">RG4-7</strain>
    </source>
</reference>
<gene>
    <name evidence="2" type="ORF">RG47T_4063</name>
</gene>
<keyword evidence="1" id="KW-0812">Transmembrane</keyword>
<feature type="transmembrane region" description="Helical" evidence="1">
    <location>
        <begin position="14"/>
        <end position="34"/>
    </location>
</feature>
<protein>
    <recommendedName>
        <fullName evidence="4">Cytochrome b561 domain-containing protein</fullName>
    </recommendedName>
</protein>
<keyword evidence="1" id="KW-1133">Transmembrane helix</keyword>
<evidence type="ECO:0000313" key="2">
    <source>
        <dbReference type="EMBL" id="OKS88592.1"/>
    </source>
</evidence>
<feature type="transmembrane region" description="Helical" evidence="1">
    <location>
        <begin position="46"/>
        <end position="67"/>
    </location>
</feature>
<name>A0A1Q6A3L3_9SPHI</name>
<keyword evidence="3" id="KW-1185">Reference proteome</keyword>
<evidence type="ECO:0000256" key="1">
    <source>
        <dbReference type="SAM" id="Phobius"/>
    </source>
</evidence>
<organism evidence="2 3">
    <name type="scientific">Mucilaginibacter polytrichastri</name>
    <dbReference type="NCBI Taxonomy" id="1302689"/>
    <lineage>
        <taxon>Bacteria</taxon>
        <taxon>Pseudomonadati</taxon>
        <taxon>Bacteroidota</taxon>
        <taxon>Sphingobacteriia</taxon>
        <taxon>Sphingobacteriales</taxon>
        <taxon>Sphingobacteriaceae</taxon>
        <taxon>Mucilaginibacter</taxon>
    </lineage>
</organism>